<evidence type="ECO:0000313" key="2">
    <source>
        <dbReference type="Proteomes" id="UP000005237"/>
    </source>
</evidence>
<reference evidence="2" key="1">
    <citation type="submission" date="2010-08" db="EMBL/GenBank/DDBJ databases">
        <authorList>
            <consortium name="Caenorhabditis japonica Sequencing Consortium"/>
            <person name="Wilson R.K."/>
        </authorList>
    </citation>
    <scope>NUCLEOTIDE SEQUENCE [LARGE SCALE GENOMIC DNA]</scope>
    <source>
        <strain evidence="2">DF5081</strain>
    </source>
</reference>
<dbReference type="EnsemblMetazoa" id="CJA37541.1">
    <property type="protein sequence ID" value="CJA37541.1"/>
    <property type="gene ID" value="WBGene00213388"/>
</dbReference>
<protein>
    <submittedName>
        <fullName evidence="1">Uncharacterized protein</fullName>
    </submittedName>
</protein>
<organism evidence="1 2">
    <name type="scientific">Caenorhabditis japonica</name>
    <dbReference type="NCBI Taxonomy" id="281687"/>
    <lineage>
        <taxon>Eukaryota</taxon>
        <taxon>Metazoa</taxon>
        <taxon>Ecdysozoa</taxon>
        <taxon>Nematoda</taxon>
        <taxon>Chromadorea</taxon>
        <taxon>Rhabditida</taxon>
        <taxon>Rhabditina</taxon>
        <taxon>Rhabditomorpha</taxon>
        <taxon>Rhabditoidea</taxon>
        <taxon>Rhabditidae</taxon>
        <taxon>Peloderinae</taxon>
        <taxon>Caenorhabditis</taxon>
    </lineage>
</organism>
<keyword evidence="2" id="KW-1185">Reference proteome</keyword>
<evidence type="ECO:0000313" key="1">
    <source>
        <dbReference type="EnsemblMetazoa" id="CJA37541.1"/>
    </source>
</evidence>
<reference evidence="1" key="2">
    <citation type="submission" date="2022-06" db="UniProtKB">
        <authorList>
            <consortium name="EnsemblMetazoa"/>
        </authorList>
    </citation>
    <scope>IDENTIFICATION</scope>
    <source>
        <strain evidence="1">DF5081</strain>
    </source>
</reference>
<accession>A0A8R1EK39</accession>
<proteinExistence type="predicted"/>
<dbReference type="AlphaFoldDB" id="A0A8R1EK39"/>
<dbReference type="Proteomes" id="UP000005237">
    <property type="component" value="Unassembled WGS sequence"/>
</dbReference>
<sequence>MISTFHRRILSVLRMYFKIVNLECHFPSLPLCVKAYRSSRSPYKLTPCGNSAHGFLIDNLSLWNHVVKLQETICLRLATITQYLSGL</sequence>
<name>A0A8R1EK39_CAEJA</name>